<feature type="domain" description="RRM" evidence="7">
    <location>
        <begin position="256"/>
        <end position="352"/>
    </location>
</feature>
<comment type="function">
    <text evidence="1">Transcriptional regulator.</text>
</comment>
<name>A0A0K9P0R4_ZOSMR</name>
<dbReference type="PRINTS" id="PR00302">
    <property type="entry name" value="LUPUSLA"/>
</dbReference>
<dbReference type="GO" id="GO:0005634">
    <property type="term" value="C:nucleus"/>
    <property type="evidence" value="ECO:0000318"/>
    <property type="project" value="GO_Central"/>
</dbReference>
<evidence type="ECO:0000256" key="2">
    <source>
        <dbReference type="ARBA" id="ARBA00004123"/>
    </source>
</evidence>
<evidence type="ECO:0000313" key="9">
    <source>
        <dbReference type="EMBL" id="KMZ61827.1"/>
    </source>
</evidence>
<dbReference type="GO" id="GO:1990904">
    <property type="term" value="C:ribonucleoprotein complex"/>
    <property type="evidence" value="ECO:0007669"/>
    <property type="project" value="InterPro"/>
</dbReference>
<dbReference type="OrthoDB" id="435402at2759"/>
<dbReference type="SUPFAM" id="SSF46785">
    <property type="entry name" value="Winged helix' DNA-binding domain"/>
    <property type="match status" value="1"/>
</dbReference>
<evidence type="ECO:0000256" key="4">
    <source>
        <dbReference type="ARBA" id="ARBA00023242"/>
    </source>
</evidence>
<dbReference type="PANTHER" id="PTHR22792:SF66">
    <property type="entry name" value="LA-RELATED PROTEIN 6B"/>
    <property type="match status" value="1"/>
</dbReference>
<keyword evidence="4" id="KW-0539">Nucleus</keyword>
<dbReference type="Proteomes" id="UP000036987">
    <property type="component" value="Unassembled WGS sequence"/>
</dbReference>
<feature type="compositionally biased region" description="Basic and acidic residues" evidence="6">
    <location>
        <begin position="400"/>
        <end position="409"/>
    </location>
</feature>
<feature type="compositionally biased region" description="Basic and acidic residues" evidence="6">
    <location>
        <begin position="381"/>
        <end position="391"/>
    </location>
</feature>
<dbReference type="InterPro" id="IPR036390">
    <property type="entry name" value="WH_DNA-bd_sf"/>
</dbReference>
<feature type="domain" description="HTH La-type RNA-binding" evidence="8">
    <location>
        <begin position="158"/>
        <end position="249"/>
    </location>
</feature>
<dbReference type="InterPro" id="IPR034878">
    <property type="entry name" value="La-rel_plant_RRM"/>
</dbReference>
<dbReference type="InterPro" id="IPR035979">
    <property type="entry name" value="RBD_domain_sf"/>
</dbReference>
<dbReference type="Gene3D" id="3.30.70.330">
    <property type="match status" value="1"/>
</dbReference>
<accession>A0A0K9P0R4</accession>
<dbReference type="SUPFAM" id="SSF54928">
    <property type="entry name" value="RNA-binding domain, RBD"/>
    <property type="match status" value="1"/>
</dbReference>
<keyword evidence="3 5" id="KW-0694">RNA-binding</keyword>
<dbReference type="InterPro" id="IPR036388">
    <property type="entry name" value="WH-like_DNA-bd_sf"/>
</dbReference>
<dbReference type="InterPro" id="IPR000504">
    <property type="entry name" value="RRM_dom"/>
</dbReference>
<gene>
    <name evidence="9" type="ORF">ZOSMA_4G01160</name>
</gene>
<dbReference type="InterPro" id="IPR012677">
    <property type="entry name" value="Nucleotide-bd_a/b_plait_sf"/>
</dbReference>
<dbReference type="PROSITE" id="PS50961">
    <property type="entry name" value="HTH_LA"/>
    <property type="match status" value="1"/>
</dbReference>
<evidence type="ECO:0000259" key="7">
    <source>
        <dbReference type="PROSITE" id="PS50102"/>
    </source>
</evidence>
<comment type="subcellular location">
    <subcellularLocation>
        <location evidence="2">Nucleus</location>
    </subcellularLocation>
</comment>
<evidence type="ECO:0000256" key="5">
    <source>
        <dbReference type="PROSITE-ProRule" id="PRU00332"/>
    </source>
</evidence>
<protein>
    <submittedName>
        <fullName evidence="9">RNA binding protein</fullName>
    </submittedName>
</protein>
<dbReference type="STRING" id="29655.A0A0K9P0R4"/>
<dbReference type="InterPro" id="IPR045180">
    <property type="entry name" value="La_dom_prot"/>
</dbReference>
<dbReference type="GO" id="GO:0003729">
    <property type="term" value="F:mRNA binding"/>
    <property type="evidence" value="ECO:0000318"/>
    <property type="project" value="GO_Central"/>
</dbReference>
<feature type="compositionally biased region" description="Low complexity" evidence="6">
    <location>
        <begin position="431"/>
        <end position="451"/>
    </location>
</feature>
<evidence type="ECO:0000313" key="10">
    <source>
        <dbReference type="Proteomes" id="UP000036987"/>
    </source>
</evidence>
<dbReference type="CDD" id="cd12288">
    <property type="entry name" value="RRM_La_like_plant"/>
    <property type="match status" value="1"/>
</dbReference>
<evidence type="ECO:0000256" key="1">
    <source>
        <dbReference type="ARBA" id="ARBA00002339"/>
    </source>
</evidence>
<dbReference type="AlphaFoldDB" id="A0A0K9P0R4"/>
<dbReference type="PANTHER" id="PTHR22792">
    <property type="entry name" value="LUPUS LA PROTEIN-RELATED"/>
    <property type="match status" value="1"/>
</dbReference>
<dbReference type="Gene3D" id="1.10.10.10">
    <property type="entry name" value="Winged helix-like DNA-binding domain superfamily/Winged helix DNA-binding domain"/>
    <property type="match status" value="1"/>
</dbReference>
<feature type="compositionally biased region" description="Basic residues" evidence="6">
    <location>
        <begin position="411"/>
        <end position="430"/>
    </location>
</feature>
<dbReference type="InterPro" id="IPR002344">
    <property type="entry name" value="Lupus_La"/>
</dbReference>
<dbReference type="SMART" id="SM00715">
    <property type="entry name" value="LA"/>
    <property type="match status" value="1"/>
</dbReference>
<dbReference type="OMA" id="HRPYEYY"/>
<feature type="region of interest" description="Disordered" evidence="6">
    <location>
        <begin position="346"/>
        <end position="489"/>
    </location>
</feature>
<dbReference type="Pfam" id="PF05383">
    <property type="entry name" value="La"/>
    <property type="match status" value="1"/>
</dbReference>
<dbReference type="InterPro" id="IPR006630">
    <property type="entry name" value="La_HTH"/>
</dbReference>
<keyword evidence="10" id="KW-1185">Reference proteome</keyword>
<proteinExistence type="predicted"/>
<dbReference type="FunFam" id="1.10.10.10:FF:000158">
    <property type="entry name" value="La ribonucleoprotein domain family member 7"/>
    <property type="match status" value="1"/>
</dbReference>
<dbReference type="PROSITE" id="PS50102">
    <property type="entry name" value="RRM"/>
    <property type="match status" value="1"/>
</dbReference>
<organism evidence="9 10">
    <name type="scientific">Zostera marina</name>
    <name type="common">Eelgrass</name>
    <dbReference type="NCBI Taxonomy" id="29655"/>
    <lineage>
        <taxon>Eukaryota</taxon>
        <taxon>Viridiplantae</taxon>
        <taxon>Streptophyta</taxon>
        <taxon>Embryophyta</taxon>
        <taxon>Tracheophyta</taxon>
        <taxon>Spermatophyta</taxon>
        <taxon>Magnoliopsida</taxon>
        <taxon>Liliopsida</taxon>
        <taxon>Zosteraceae</taxon>
        <taxon>Zostera</taxon>
    </lineage>
</organism>
<feature type="compositionally biased region" description="Basic and acidic residues" evidence="6">
    <location>
        <begin position="480"/>
        <end position="489"/>
    </location>
</feature>
<dbReference type="GO" id="GO:0006396">
    <property type="term" value="P:RNA processing"/>
    <property type="evidence" value="ECO:0007669"/>
    <property type="project" value="InterPro"/>
</dbReference>
<reference evidence="10" key="1">
    <citation type="journal article" date="2016" name="Nature">
        <title>The genome of the seagrass Zostera marina reveals angiosperm adaptation to the sea.</title>
        <authorList>
            <person name="Olsen J.L."/>
            <person name="Rouze P."/>
            <person name="Verhelst B."/>
            <person name="Lin Y.-C."/>
            <person name="Bayer T."/>
            <person name="Collen J."/>
            <person name="Dattolo E."/>
            <person name="De Paoli E."/>
            <person name="Dittami S."/>
            <person name="Maumus F."/>
            <person name="Michel G."/>
            <person name="Kersting A."/>
            <person name="Lauritano C."/>
            <person name="Lohaus R."/>
            <person name="Toepel M."/>
            <person name="Tonon T."/>
            <person name="Vanneste K."/>
            <person name="Amirebrahimi M."/>
            <person name="Brakel J."/>
            <person name="Bostroem C."/>
            <person name="Chovatia M."/>
            <person name="Grimwood J."/>
            <person name="Jenkins J.W."/>
            <person name="Jueterbock A."/>
            <person name="Mraz A."/>
            <person name="Stam W.T."/>
            <person name="Tice H."/>
            <person name="Bornberg-Bauer E."/>
            <person name="Green P.J."/>
            <person name="Pearson G.A."/>
            <person name="Procaccini G."/>
            <person name="Duarte C.M."/>
            <person name="Schmutz J."/>
            <person name="Reusch T.B.H."/>
            <person name="Van de Peer Y."/>
        </authorList>
    </citation>
    <scope>NUCLEOTIDE SEQUENCE [LARGE SCALE GENOMIC DNA]</scope>
    <source>
        <strain evidence="10">cv. Finnish</strain>
    </source>
</reference>
<evidence type="ECO:0000256" key="6">
    <source>
        <dbReference type="SAM" id="MobiDB-lite"/>
    </source>
</evidence>
<comment type="caution">
    <text evidence="9">The sequence shown here is derived from an EMBL/GenBank/DDBJ whole genome shotgun (WGS) entry which is preliminary data.</text>
</comment>
<sequence length="489" mass="53889">MADGNGTLVSTSEIDTPVNDPLVSHPSENLEQIVSPPTSPSSASTSRLNARAPEYVPRTNNNHESKTAHHYHNQQRRTPRVMQIYNRRHGPQQPPPPPVIHLFPQHGPSFHAPAPIVPGYAVPGFVEGEGGGRGMNEFDAVSAGHCAVGSGDLEEQFGGVSGDVARKVTKQVEYYFSDVNLATTEHLMRFISKDHEGFVPITVIASFKKIKALVTNNVQLSTILRTSKKLVVSDDGKKVRRQQPITDSDLEELQARIVVSENLPVDHCYQSLVKVFSVVGSVKTIRTCYPQTTNGASHANPKPGKMDTFLFNRLHAFVEYETVEQAERAIEELNDEGNWRSGLRVRMLPSSMKHGNSRGRKAGHEGDENLEEEDGSSSKQPIEKQVEDHSQTIDVSQEEMGEHHEEVLTPRKGRVRGKGGRGRGRGHQYHNNHNNSRNGSSHPIGSPPSHSFQIEHHAVSKPPGPQMPDGTRGFTMGRGKPLETTEVKP</sequence>
<dbReference type="EMBL" id="LFYR01001430">
    <property type="protein sequence ID" value="KMZ61827.1"/>
    <property type="molecule type" value="Genomic_DNA"/>
</dbReference>
<evidence type="ECO:0000256" key="3">
    <source>
        <dbReference type="ARBA" id="ARBA00022884"/>
    </source>
</evidence>
<evidence type="ECO:0000259" key="8">
    <source>
        <dbReference type="PROSITE" id="PS50961"/>
    </source>
</evidence>
<feature type="region of interest" description="Disordered" evidence="6">
    <location>
        <begin position="1"/>
        <end position="76"/>
    </location>
</feature>